<dbReference type="InterPro" id="IPR010096">
    <property type="entry name" value="NADH-Q_OxRdtase_suN/2"/>
</dbReference>
<evidence type="ECO:0000256" key="5">
    <source>
        <dbReference type="HAMAP-Rule" id="MF_00445"/>
    </source>
</evidence>
<feature type="transmembrane region" description="Helical" evidence="5">
    <location>
        <begin position="325"/>
        <end position="346"/>
    </location>
</feature>
<feature type="transmembrane region" description="Helical" evidence="5">
    <location>
        <begin position="367"/>
        <end position="397"/>
    </location>
</feature>
<comment type="similarity">
    <text evidence="5">Belongs to the complex I subunit 2 family.</text>
</comment>
<dbReference type="EC" id="7.1.1.-" evidence="5"/>
<feature type="transmembrane region" description="Helical" evidence="5">
    <location>
        <begin position="241"/>
        <end position="261"/>
    </location>
</feature>
<dbReference type="GO" id="GO:0050136">
    <property type="term" value="F:NADH dehydrogenase (quinone) (non-electrogenic) activity"/>
    <property type="evidence" value="ECO:0007669"/>
    <property type="project" value="UniProtKB-UniRule"/>
</dbReference>
<comment type="subunit">
    <text evidence="5">NDH-1 is composed of 14 different subunits. Subunits NuoA, H, J, K, L, M, N constitute the membrane sector of the complex.</text>
</comment>
<comment type="function">
    <text evidence="5">NDH-1 shuttles electrons from NADH, via FMN and iron-sulfur (Fe-S) centers, to quinones in the respiratory chain. The immediate electron acceptor for the enzyme in this species is believed to be a menaquinone. Couples the redox reaction to proton translocation (for every two electrons transferred, four hydrogen ions are translocated across the cytoplasmic membrane), and thus conserves the redox energy in a proton gradient.</text>
</comment>
<feature type="transmembrane region" description="Helical" evidence="5">
    <location>
        <begin position="110"/>
        <end position="126"/>
    </location>
</feature>
<dbReference type="GO" id="GO:0042773">
    <property type="term" value="P:ATP synthesis coupled electron transport"/>
    <property type="evidence" value="ECO:0007669"/>
    <property type="project" value="InterPro"/>
</dbReference>
<evidence type="ECO:0000313" key="8">
    <source>
        <dbReference type="EMBL" id="TQN43088.1"/>
    </source>
</evidence>
<feature type="domain" description="NADH:quinone oxidoreductase/Mrp antiporter transmembrane" evidence="7">
    <location>
        <begin position="127"/>
        <end position="415"/>
    </location>
</feature>
<evidence type="ECO:0000256" key="1">
    <source>
        <dbReference type="ARBA" id="ARBA00004127"/>
    </source>
</evidence>
<organism evidence="8 9">
    <name type="scientific">Blastococcus colisei</name>
    <dbReference type="NCBI Taxonomy" id="1564162"/>
    <lineage>
        <taxon>Bacteria</taxon>
        <taxon>Bacillati</taxon>
        <taxon>Actinomycetota</taxon>
        <taxon>Actinomycetes</taxon>
        <taxon>Geodermatophilales</taxon>
        <taxon>Geodermatophilaceae</taxon>
        <taxon>Blastococcus</taxon>
    </lineage>
</organism>
<dbReference type="GO" id="GO:0008137">
    <property type="term" value="F:NADH dehydrogenase (ubiquinone) activity"/>
    <property type="evidence" value="ECO:0007669"/>
    <property type="project" value="InterPro"/>
</dbReference>
<keyword evidence="5" id="KW-1278">Translocase</keyword>
<dbReference type="EMBL" id="VFQE01000001">
    <property type="protein sequence ID" value="TQN43088.1"/>
    <property type="molecule type" value="Genomic_DNA"/>
</dbReference>
<evidence type="ECO:0000313" key="9">
    <source>
        <dbReference type="Proteomes" id="UP000319865"/>
    </source>
</evidence>
<dbReference type="Pfam" id="PF00361">
    <property type="entry name" value="Proton_antipo_M"/>
    <property type="match status" value="1"/>
</dbReference>
<sequence length="490" mass="49811">MTGMSGGGERVLALLPELLLLLGAVGGLLLGLWTPQHRQWRVRLLVTAACLASAIAAAVALFEPAERVFEGTWVVDTTTGVVRIVVALGVAVLVWLASASLAGHPRETEAYVLMLLGGLGSIALAASGDLLLLVAGYLLASVPLYALAGFAKDSAGVEATMKYYLMGAFVGVLMLVGVAALVLAAGTTGYLDLAALLPEASPALLAVGVLGVLAGVAFKAGAVPVHFWVPDVTAGTTPPMAAYITTIPKIGAVAAAFRLLAELFAGVPLDVPLLVAVIAAVSMTLGNLAAFSQTDVLRLLAYSTVSQVGYLFMVVAVAARTDLAVPALAVYLAGYAVTNIGAFAAVAATPAARTITDWATAVGRHRWLVVSLAVCLLGLVGTPPTAVFIGKLAVFVAAWDGDLIWLVVVAAINTVASLFYYLRWIAPAFAGIPAAPSAGEGAPGSGPRTAAGTAQRLQRHPVIILHMAAVVSLLLGLGAGMWVGVATSGT</sequence>
<dbReference type="GO" id="GO:0012505">
    <property type="term" value="C:endomembrane system"/>
    <property type="evidence" value="ECO:0007669"/>
    <property type="project" value="UniProtKB-SubCell"/>
</dbReference>
<keyword evidence="3 5" id="KW-1133">Transmembrane helix</keyword>
<keyword evidence="4 5" id="KW-0472">Membrane</keyword>
<feature type="transmembrane region" description="Helical" evidence="5">
    <location>
        <begin position="403"/>
        <end position="422"/>
    </location>
</feature>
<dbReference type="Proteomes" id="UP000319865">
    <property type="component" value="Unassembled WGS sequence"/>
</dbReference>
<dbReference type="HAMAP" id="MF_00445">
    <property type="entry name" value="NDH1_NuoN_1"/>
    <property type="match status" value="1"/>
</dbReference>
<keyword evidence="5" id="KW-0813">Transport</keyword>
<keyword evidence="9" id="KW-1185">Reference proteome</keyword>
<feature type="transmembrane region" description="Helical" evidence="5">
    <location>
        <begin position="299"/>
        <end position="319"/>
    </location>
</feature>
<feature type="transmembrane region" description="Helical" evidence="5">
    <location>
        <begin position="44"/>
        <end position="62"/>
    </location>
</feature>
<dbReference type="GO" id="GO:0048038">
    <property type="term" value="F:quinone binding"/>
    <property type="evidence" value="ECO:0007669"/>
    <property type="project" value="UniProtKB-KW"/>
</dbReference>
<evidence type="ECO:0000256" key="2">
    <source>
        <dbReference type="ARBA" id="ARBA00022692"/>
    </source>
</evidence>
<keyword evidence="5" id="KW-0520">NAD</keyword>
<protein>
    <recommendedName>
        <fullName evidence="5">NADH-quinone oxidoreductase subunit N</fullName>
        <ecNumber evidence="5">7.1.1.-</ecNumber>
    </recommendedName>
    <alternativeName>
        <fullName evidence="5">NADH dehydrogenase I subunit N</fullName>
    </alternativeName>
    <alternativeName>
        <fullName evidence="5">NDH-1 subunit N</fullName>
    </alternativeName>
</protein>
<dbReference type="PANTHER" id="PTHR22773">
    <property type="entry name" value="NADH DEHYDROGENASE"/>
    <property type="match status" value="1"/>
</dbReference>
<feature type="transmembrane region" description="Helical" evidence="5">
    <location>
        <begin position="273"/>
        <end position="292"/>
    </location>
</feature>
<dbReference type="InterPro" id="IPR001750">
    <property type="entry name" value="ND/Mrp_TM"/>
</dbReference>
<feature type="transmembrane region" description="Helical" evidence="5">
    <location>
        <begin position="132"/>
        <end position="151"/>
    </location>
</feature>
<evidence type="ECO:0000256" key="6">
    <source>
        <dbReference type="RuleBase" id="RU000320"/>
    </source>
</evidence>
<keyword evidence="2 5" id="KW-0812">Transmembrane</keyword>
<evidence type="ECO:0000256" key="4">
    <source>
        <dbReference type="ARBA" id="ARBA00023136"/>
    </source>
</evidence>
<feature type="transmembrane region" description="Helical" evidence="5">
    <location>
        <begin position="82"/>
        <end position="103"/>
    </location>
</feature>
<dbReference type="AlphaFoldDB" id="A0A543PG93"/>
<gene>
    <name evidence="5" type="primary">nuoN</name>
    <name evidence="8" type="ORF">FHU33_2512</name>
</gene>
<proteinExistence type="inferred from homology"/>
<dbReference type="GO" id="GO:0005886">
    <property type="term" value="C:plasma membrane"/>
    <property type="evidence" value="ECO:0007669"/>
    <property type="project" value="UniProtKB-SubCell"/>
</dbReference>
<comment type="subcellular location">
    <subcellularLocation>
        <location evidence="5">Cell membrane</location>
        <topology evidence="5">Multi-pass membrane protein</topology>
    </subcellularLocation>
    <subcellularLocation>
        <location evidence="1">Endomembrane system</location>
        <topology evidence="1">Multi-pass membrane protein</topology>
    </subcellularLocation>
    <subcellularLocation>
        <location evidence="6">Membrane</location>
        <topology evidence="6">Multi-pass membrane protein</topology>
    </subcellularLocation>
</comment>
<evidence type="ECO:0000256" key="3">
    <source>
        <dbReference type="ARBA" id="ARBA00022989"/>
    </source>
</evidence>
<name>A0A543PG93_9ACTN</name>
<feature type="transmembrane region" description="Helical" evidence="5">
    <location>
        <begin position="163"/>
        <end position="184"/>
    </location>
</feature>
<feature type="transmembrane region" description="Helical" evidence="5">
    <location>
        <begin position="204"/>
        <end position="229"/>
    </location>
</feature>
<comment type="catalytic activity">
    <reaction evidence="5">
        <text>a quinone + NADH + 5 H(+)(in) = a quinol + NAD(+) + 4 H(+)(out)</text>
        <dbReference type="Rhea" id="RHEA:57888"/>
        <dbReference type="ChEBI" id="CHEBI:15378"/>
        <dbReference type="ChEBI" id="CHEBI:24646"/>
        <dbReference type="ChEBI" id="CHEBI:57540"/>
        <dbReference type="ChEBI" id="CHEBI:57945"/>
        <dbReference type="ChEBI" id="CHEBI:132124"/>
    </reaction>
</comment>
<feature type="transmembrane region" description="Helical" evidence="5">
    <location>
        <begin position="12"/>
        <end position="32"/>
    </location>
</feature>
<comment type="caution">
    <text evidence="8">The sequence shown here is derived from an EMBL/GenBank/DDBJ whole genome shotgun (WGS) entry which is preliminary data.</text>
</comment>
<keyword evidence="5" id="KW-1003">Cell membrane</keyword>
<feature type="transmembrane region" description="Helical" evidence="5">
    <location>
        <begin position="463"/>
        <end position="485"/>
    </location>
</feature>
<reference evidence="8 9" key="1">
    <citation type="submission" date="2019-06" db="EMBL/GenBank/DDBJ databases">
        <title>Sequencing the genomes of 1000 actinobacteria strains.</title>
        <authorList>
            <person name="Klenk H.-P."/>
        </authorList>
    </citation>
    <scope>NUCLEOTIDE SEQUENCE [LARGE SCALE GENOMIC DNA]</scope>
    <source>
        <strain evidence="8 9">DSM 46837</strain>
    </source>
</reference>
<evidence type="ECO:0000259" key="7">
    <source>
        <dbReference type="Pfam" id="PF00361"/>
    </source>
</evidence>
<keyword evidence="5" id="KW-0874">Quinone</keyword>
<accession>A0A543PG93</accession>